<name>A0A917YQF5_9RHOB</name>
<proteinExistence type="predicted"/>
<evidence type="ECO:0000313" key="2">
    <source>
        <dbReference type="EMBL" id="GGO38444.1"/>
    </source>
</evidence>
<dbReference type="PANTHER" id="PTHR22946:SF0">
    <property type="entry name" value="DIENELACTONE HYDROLASE DOMAIN-CONTAINING PROTEIN"/>
    <property type="match status" value="1"/>
</dbReference>
<dbReference type="EMBL" id="BMLP01000012">
    <property type="protein sequence ID" value="GGO38444.1"/>
    <property type="molecule type" value="Genomic_DNA"/>
</dbReference>
<dbReference type="InterPro" id="IPR002925">
    <property type="entry name" value="Dienelactn_hydro"/>
</dbReference>
<organism evidence="2 3">
    <name type="scientific">Gemmobacter aquaticus</name>
    <dbReference type="NCBI Taxonomy" id="490185"/>
    <lineage>
        <taxon>Bacteria</taxon>
        <taxon>Pseudomonadati</taxon>
        <taxon>Pseudomonadota</taxon>
        <taxon>Alphaproteobacteria</taxon>
        <taxon>Rhodobacterales</taxon>
        <taxon>Paracoccaceae</taxon>
        <taxon>Gemmobacter</taxon>
    </lineage>
</organism>
<dbReference type="Proteomes" id="UP000598196">
    <property type="component" value="Unassembled WGS sequence"/>
</dbReference>
<dbReference type="RefSeq" id="WP_158635497.1">
    <property type="nucleotide sequence ID" value="NZ_BMLP01000012.1"/>
</dbReference>
<comment type="caution">
    <text evidence="2">The sequence shown here is derived from an EMBL/GenBank/DDBJ whole genome shotgun (WGS) entry which is preliminary data.</text>
</comment>
<protein>
    <submittedName>
        <fullName evidence="2">Carboxymethylenebutenolidase</fullName>
    </submittedName>
</protein>
<dbReference type="OrthoDB" id="9787933at2"/>
<sequence>MVTVRDLAYSHDGCEMRGLFHVPHGASNLPGVLVVHGAHGLGDFIRASSERLAREGYAVLAVDMWGGRKLLTDPALIGPQLGAFVQDRGMWMGRLAAAQAALATQPETDAARIGAIGYCFGGASVLEMLRTGAALAGVVSLHGGLDVVGDDWAGAQPGEALICTGADDPLASPTDLARITAGMGRAALDWQADVYGGTLHGFTEPDAPGRPPFARYNARADRRSWAATVGFLAEVLC</sequence>
<dbReference type="Pfam" id="PF01738">
    <property type="entry name" value="DLH"/>
    <property type="match status" value="1"/>
</dbReference>
<dbReference type="InterPro" id="IPR029058">
    <property type="entry name" value="AB_hydrolase_fold"/>
</dbReference>
<feature type="domain" description="Dienelactone hydrolase" evidence="1">
    <location>
        <begin position="17"/>
        <end position="235"/>
    </location>
</feature>
<evidence type="ECO:0000259" key="1">
    <source>
        <dbReference type="Pfam" id="PF01738"/>
    </source>
</evidence>
<dbReference type="PANTHER" id="PTHR22946">
    <property type="entry name" value="DIENELACTONE HYDROLASE DOMAIN-CONTAINING PROTEIN-RELATED"/>
    <property type="match status" value="1"/>
</dbReference>
<reference evidence="2 3" key="1">
    <citation type="journal article" date="2014" name="Int. J. Syst. Evol. Microbiol.">
        <title>Complete genome sequence of Corynebacterium casei LMG S-19264T (=DSM 44701T), isolated from a smear-ripened cheese.</title>
        <authorList>
            <consortium name="US DOE Joint Genome Institute (JGI-PGF)"/>
            <person name="Walter F."/>
            <person name="Albersmeier A."/>
            <person name="Kalinowski J."/>
            <person name="Ruckert C."/>
        </authorList>
    </citation>
    <scope>NUCLEOTIDE SEQUENCE [LARGE SCALE GENOMIC DNA]</scope>
    <source>
        <strain evidence="2 3">CGMCC 1.7029</strain>
    </source>
</reference>
<dbReference type="AlphaFoldDB" id="A0A917YQF5"/>
<keyword evidence="3" id="KW-1185">Reference proteome</keyword>
<evidence type="ECO:0000313" key="3">
    <source>
        <dbReference type="Proteomes" id="UP000598196"/>
    </source>
</evidence>
<accession>A0A917YQF5</accession>
<dbReference type="InterPro" id="IPR050261">
    <property type="entry name" value="FrsA_esterase"/>
</dbReference>
<dbReference type="GO" id="GO:0016787">
    <property type="term" value="F:hydrolase activity"/>
    <property type="evidence" value="ECO:0007669"/>
    <property type="project" value="InterPro"/>
</dbReference>
<dbReference type="Gene3D" id="3.40.50.1820">
    <property type="entry name" value="alpha/beta hydrolase"/>
    <property type="match status" value="1"/>
</dbReference>
<dbReference type="SUPFAM" id="SSF53474">
    <property type="entry name" value="alpha/beta-Hydrolases"/>
    <property type="match status" value="1"/>
</dbReference>
<gene>
    <name evidence="2" type="ORF">GCM10010991_35750</name>
</gene>